<dbReference type="AlphaFoldDB" id="A0AAV4K0F1"/>
<keyword evidence="2" id="KW-0255">Endonuclease</keyword>
<feature type="domain" description="Reverse transcriptase" evidence="1">
    <location>
        <begin position="1"/>
        <end position="191"/>
    </location>
</feature>
<dbReference type="InterPro" id="IPR043502">
    <property type="entry name" value="DNA/RNA_pol_sf"/>
</dbReference>
<name>A0AAV4K0F1_9GAST</name>
<dbReference type="Proteomes" id="UP000762676">
    <property type="component" value="Unassembled WGS sequence"/>
</dbReference>
<keyword evidence="2" id="KW-0378">Hydrolase</keyword>
<dbReference type="InterPro" id="IPR000477">
    <property type="entry name" value="RT_dom"/>
</dbReference>
<keyword evidence="3" id="KW-1185">Reference proteome</keyword>
<evidence type="ECO:0000313" key="3">
    <source>
        <dbReference type="Proteomes" id="UP000762676"/>
    </source>
</evidence>
<dbReference type="EMBL" id="BMAT01010590">
    <property type="protein sequence ID" value="GFS27970.1"/>
    <property type="molecule type" value="Genomic_DNA"/>
</dbReference>
<dbReference type="GO" id="GO:0004519">
    <property type="term" value="F:endonuclease activity"/>
    <property type="evidence" value="ECO:0007669"/>
    <property type="project" value="UniProtKB-KW"/>
</dbReference>
<keyword evidence="2" id="KW-0540">Nuclease</keyword>
<dbReference type="PANTHER" id="PTHR47027:SF20">
    <property type="entry name" value="REVERSE TRANSCRIPTASE-LIKE PROTEIN WITH RNA-DIRECTED DNA POLYMERASE DOMAIN"/>
    <property type="match status" value="1"/>
</dbReference>
<sequence>MNRISPIIDKHLDDTQLGFRKGKGTRDGIFLLRNTCERMMDCQKDLNLCFIVYAKAFDRVNHEKLIEALAKAGIPSHERRLGCIFSPPLFNLYSEYLLQEAISEKSGILINGVDINNIRCADDTVILAESEEQLQAMLNRIVDKCKEYGMEINAKKTKTMHIGRDTKTFTVAVGNAVLDQVSKYLYLGHMIKEDVATLKEVQIRIEKTRQQFGENKKLLRRNVGLNIKKRILACYISSVFKYGCEAWTYSKTVQKKI</sequence>
<reference evidence="2 3" key="1">
    <citation type="journal article" date="2021" name="Elife">
        <title>Chloroplast acquisition without the gene transfer in kleptoplastic sea slugs, Plakobranchus ocellatus.</title>
        <authorList>
            <person name="Maeda T."/>
            <person name="Takahashi S."/>
            <person name="Yoshida T."/>
            <person name="Shimamura S."/>
            <person name="Takaki Y."/>
            <person name="Nagai Y."/>
            <person name="Toyoda A."/>
            <person name="Suzuki Y."/>
            <person name="Arimoto A."/>
            <person name="Ishii H."/>
            <person name="Satoh N."/>
            <person name="Nishiyama T."/>
            <person name="Hasebe M."/>
            <person name="Maruyama T."/>
            <person name="Minagawa J."/>
            <person name="Obokata J."/>
            <person name="Shigenobu S."/>
        </authorList>
    </citation>
    <scope>NUCLEOTIDE SEQUENCE [LARGE SCALE GENOMIC DNA]</scope>
</reference>
<dbReference type="CDD" id="cd01650">
    <property type="entry name" value="RT_nLTR_like"/>
    <property type="match status" value="1"/>
</dbReference>
<dbReference type="PANTHER" id="PTHR47027">
    <property type="entry name" value="REVERSE TRANSCRIPTASE DOMAIN-CONTAINING PROTEIN"/>
    <property type="match status" value="1"/>
</dbReference>
<comment type="caution">
    <text evidence="2">The sequence shown here is derived from an EMBL/GenBank/DDBJ whole genome shotgun (WGS) entry which is preliminary data.</text>
</comment>
<dbReference type="Pfam" id="PF00078">
    <property type="entry name" value="RVT_1"/>
    <property type="match status" value="1"/>
</dbReference>
<protein>
    <submittedName>
        <fullName evidence="2">Endonuclease-reverse transcriptase</fullName>
    </submittedName>
</protein>
<accession>A0AAV4K0F1</accession>
<dbReference type="PROSITE" id="PS50878">
    <property type="entry name" value="RT_POL"/>
    <property type="match status" value="1"/>
</dbReference>
<evidence type="ECO:0000259" key="1">
    <source>
        <dbReference type="PROSITE" id="PS50878"/>
    </source>
</evidence>
<organism evidence="2 3">
    <name type="scientific">Elysia marginata</name>
    <dbReference type="NCBI Taxonomy" id="1093978"/>
    <lineage>
        <taxon>Eukaryota</taxon>
        <taxon>Metazoa</taxon>
        <taxon>Spiralia</taxon>
        <taxon>Lophotrochozoa</taxon>
        <taxon>Mollusca</taxon>
        <taxon>Gastropoda</taxon>
        <taxon>Heterobranchia</taxon>
        <taxon>Euthyneura</taxon>
        <taxon>Panpulmonata</taxon>
        <taxon>Sacoglossa</taxon>
        <taxon>Placobranchoidea</taxon>
        <taxon>Plakobranchidae</taxon>
        <taxon>Elysia</taxon>
    </lineage>
</organism>
<evidence type="ECO:0000313" key="2">
    <source>
        <dbReference type="EMBL" id="GFS27970.1"/>
    </source>
</evidence>
<gene>
    <name evidence="2" type="ORF">ElyMa_005322500</name>
</gene>
<proteinExistence type="predicted"/>
<dbReference type="SUPFAM" id="SSF56672">
    <property type="entry name" value="DNA/RNA polymerases"/>
    <property type="match status" value="1"/>
</dbReference>